<evidence type="ECO:0000256" key="1">
    <source>
        <dbReference type="SAM" id="Phobius"/>
    </source>
</evidence>
<dbReference type="EMBL" id="LNQE01001672">
    <property type="protein sequence ID" value="KUG14322.1"/>
    <property type="molecule type" value="Genomic_DNA"/>
</dbReference>
<evidence type="ECO:0000313" key="2">
    <source>
        <dbReference type="EMBL" id="KUG14322.1"/>
    </source>
</evidence>
<keyword evidence="1" id="KW-0812">Transmembrane</keyword>
<sequence>MALQRKNAIIFILIIMSIGIAGLLIFETMNSNHDIPQNLLNVSRIELVTITHETVSVPVITSENPVPLMPEKMMVYTIQRTISEEDFKEIAKNLGIAGEIKKEDRFIVVRNESYQLDAEPSLGILNYKKITPQQGYDNDYIGKFLPRDQDARQTADEFLDLHKMKPAGAKFSKITHSVGYLSTDPPRKFSESINVEYLHEVDCYPVLTDQLTVKIGVNREIMNIYQKWIVPEPYREYSIITPADAYQYLQESGVVIPEGINKPEEAVVDNISLGYIGETQAGNLDYLIPVYLFEGIVYGEENTTEFYQWIHALPEFTEHKGNN</sequence>
<protein>
    <submittedName>
        <fullName evidence="2">Uncharacterized protein</fullName>
    </submittedName>
</protein>
<reference evidence="2" key="1">
    <citation type="journal article" date="2015" name="Proc. Natl. Acad. Sci. U.S.A.">
        <title>Networks of energetic and metabolic interactions define dynamics in microbial communities.</title>
        <authorList>
            <person name="Embree M."/>
            <person name="Liu J.K."/>
            <person name="Al-Bassam M.M."/>
            <person name="Zengler K."/>
        </authorList>
    </citation>
    <scope>NUCLEOTIDE SEQUENCE</scope>
</reference>
<feature type="transmembrane region" description="Helical" evidence="1">
    <location>
        <begin position="7"/>
        <end position="26"/>
    </location>
</feature>
<keyword evidence="1" id="KW-1133">Transmembrane helix</keyword>
<keyword evidence="1" id="KW-0472">Membrane</keyword>
<name>A0A0W8F157_9ZZZZ</name>
<gene>
    <name evidence="2" type="ORF">ASZ90_016042</name>
</gene>
<proteinExistence type="predicted"/>
<accession>A0A0W8F157</accession>
<dbReference type="AlphaFoldDB" id="A0A0W8F157"/>
<comment type="caution">
    <text evidence="2">The sequence shown here is derived from an EMBL/GenBank/DDBJ whole genome shotgun (WGS) entry which is preliminary data.</text>
</comment>
<organism evidence="2">
    <name type="scientific">hydrocarbon metagenome</name>
    <dbReference type="NCBI Taxonomy" id="938273"/>
    <lineage>
        <taxon>unclassified sequences</taxon>
        <taxon>metagenomes</taxon>
        <taxon>ecological metagenomes</taxon>
    </lineage>
</organism>